<dbReference type="Pfam" id="PF13181">
    <property type="entry name" value="TPR_8"/>
    <property type="match status" value="1"/>
</dbReference>
<dbReference type="KEGG" id="amr:AM1_4394"/>
<dbReference type="SUPFAM" id="SSF48452">
    <property type="entry name" value="TPR-like"/>
    <property type="match status" value="1"/>
</dbReference>
<dbReference type="Proteomes" id="UP000000268">
    <property type="component" value="Chromosome"/>
</dbReference>
<dbReference type="InterPro" id="IPR019734">
    <property type="entry name" value="TPR_rpt"/>
</dbReference>
<dbReference type="SMART" id="SM00028">
    <property type="entry name" value="TPR"/>
    <property type="match status" value="3"/>
</dbReference>
<feature type="region of interest" description="Disordered" evidence="2">
    <location>
        <begin position="172"/>
        <end position="194"/>
    </location>
</feature>
<evidence type="ECO:0000256" key="3">
    <source>
        <dbReference type="SAM" id="Phobius"/>
    </source>
</evidence>
<dbReference type="OrthoDB" id="485055at2"/>
<dbReference type="PROSITE" id="PS50005">
    <property type="entry name" value="TPR"/>
    <property type="match status" value="3"/>
</dbReference>
<evidence type="ECO:0000313" key="4">
    <source>
        <dbReference type="EMBL" id="ABW29373.1"/>
    </source>
</evidence>
<gene>
    <name evidence="4" type="ordered locus">AM1_4394</name>
</gene>
<evidence type="ECO:0000256" key="1">
    <source>
        <dbReference type="PROSITE-ProRule" id="PRU00339"/>
    </source>
</evidence>
<dbReference type="Pfam" id="PF13432">
    <property type="entry name" value="TPR_16"/>
    <property type="match status" value="1"/>
</dbReference>
<evidence type="ECO:0000313" key="5">
    <source>
        <dbReference type="Proteomes" id="UP000000268"/>
    </source>
</evidence>
<reference evidence="4 5" key="1">
    <citation type="journal article" date="2008" name="Proc. Natl. Acad. Sci. U.S.A.">
        <title>Niche adaptation and genome expansion in the chlorophyll d-producing cyanobacterium Acaryochloris marina.</title>
        <authorList>
            <person name="Swingley W.D."/>
            <person name="Chen M."/>
            <person name="Cheung P.C."/>
            <person name="Conrad A.L."/>
            <person name="Dejesa L.C."/>
            <person name="Hao J."/>
            <person name="Honchak B.M."/>
            <person name="Karbach L.E."/>
            <person name="Kurdoglu A."/>
            <person name="Lahiri S."/>
            <person name="Mastrian S.D."/>
            <person name="Miyashita H."/>
            <person name="Page L."/>
            <person name="Ramakrishna P."/>
            <person name="Satoh S."/>
            <person name="Sattley W.M."/>
            <person name="Shimada Y."/>
            <person name="Taylor H.L."/>
            <person name="Tomo T."/>
            <person name="Tsuchiya T."/>
            <person name="Wang Z.T."/>
            <person name="Raymond J."/>
            <person name="Mimuro M."/>
            <person name="Blankenship R.E."/>
            <person name="Touchman J.W."/>
        </authorList>
    </citation>
    <scope>NUCLEOTIDE SEQUENCE [LARGE SCALE GENOMIC DNA]</scope>
    <source>
        <strain evidence="5">MBIC 11017</strain>
    </source>
</reference>
<dbReference type="STRING" id="329726.AM1_4394"/>
<dbReference type="RefSeq" id="WP_012164698.1">
    <property type="nucleotide sequence ID" value="NC_009925.1"/>
</dbReference>
<keyword evidence="1" id="KW-0802">TPR repeat</keyword>
<dbReference type="InterPro" id="IPR011990">
    <property type="entry name" value="TPR-like_helical_dom_sf"/>
</dbReference>
<keyword evidence="3" id="KW-1133">Transmembrane helix</keyword>
<protein>
    <submittedName>
        <fullName evidence="4">Photosystem I assembly protein Ycf37, putative tetratricopeptide repeat</fullName>
    </submittedName>
</protein>
<evidence type="ECO:0000256" key="2">
    <source>
        <dbReference type="SAM" id="MobiDB-lite"/>
    </source>
</evidence>
<dbReference type="EMBL" id="CP000828">
    <property type="protein sequence ID" value="ABW29373.1"/>
    <property type="molecule type" value="Genomic_DNA"/>
</dbReference>
<feature type="repeat" description="TPR" evidence="1">
    <location>
        <begin position="52"/>
        <end position="85"/>
    </location>
</feature>
<dbReference type="Gene3D" id="1.25.40.10">
    <property type="entry name" value="Tetratricopeptide repeat domain"/>
    <property type="match status" value="1"/>
</dbReference>
<keyword evidence="3" id="KW-0472">Membrane</keyword>
<feature type="transmembrane region" description="Helical" evidence="3">
    <location>
        <begin position="6"/>
        <end position="25"/>
    </location>
</feature>
<sequence length="194" mass="22192">MDNSLATLYLTLFLVLLCFAGWFVFRQVLRTRKNELTISKLETKFKKDIGTVEEYFELGSIYLQKKLFVQAVTQLKKALKAAEDELGAIPSEEDDAETTDNSPIIEPLAPLYNALGYAYFGQEQFDLAIRNYKEALKCKADYLVAMNNLAHAYERKKLMRQALDTYDEVLSQDPKNDTAKRRSRSLRKQVAVSG</sequence>
<feature type="repeat" description="TPR" evidence="1">
    <location>
        <begin position="109"/>
        <end position="142"/>
    </location>
</feature>
<dbReference type="AlphaFoldDB" id="B0CEX6"/>
<keyword evidence="5" id="KW-1185">Reference proteome</keyword>
<dbReference type="eggNOG" id="COG3063">
    <property type="taxonomic scope" value="Bacteria"/>
</dbReference>
<feature type="repeat" description="TPR" evidence="1">
    <location>
        <begin position="143"/>
        <end position="176"/>
    </location>
</feature>
<proteinExistence type="predicted"/>
<keyword evidence="3" id="KW-0812">Transmembrane</keyword>
<dbReference type="HOGENOM" id="CLU_071416_2_0_3"/>
<organism evidence="4 5">
    <name type="scientific">Acaryochloris marina (strain MBIC 11017)</name>
    <dbReference type="NCBI Taxonomy" id="329726"/>
    <lineage>
        <taxon>Bacteria</taxon>
        <taxon>Bacillati</taxon>
        <taxon>Cyanobacteriota</taxon>
        <taxon>Cyanophyceae</taxon>
        <taxon>Acaryochloridales</taxon>
        <taxon>Acaryochloridaceae</taxon>
        <taxon>Acaryochloris</taxon>
    </lineage>
</organism>
<accession>B0CEX6</accession>
<name>B0CEX6_ACAM1</name>